<evidence type="ECO:0000313" key="3">
    <source>
        <dbReference type="EMBL" id="AIZ45429.1"/>
    </source>
</evidence>
<evidence type="ECO:0000313" key="4">
    <source>
        <dbReference type="Proteomes" id="UP000030634"/>
    </source>
</evidence>
<dbReference type="Proteomes" id="UP000030634">
    <property type="component" value="Chromosome"/>
</dbReference>
<dbReference type="AlphaFoldDB" id="A0A0A7KJN1"/>
<dbReference type="PANTHER" id="PTHR46438:SF2">
    <property type="entry name" value="ALPHA_BETA-HYDROLASES SUPERFAMILY PROTEIN"/>
    <property type="match status" value="1"/>
</dbReference>
<evidence type="ECO:0000256" key="1">
    <source>
        <dbReference type="SAM" id="SignalP"/>
    </source>
</evidence>
<gene>
    <name evidence="3" type="ORF">QR90_10520</name>
</gene>
<dbReference type="STRING" id="1182571.QR90_10520"/>
<dbReference type="Gene3D" id="3.40.50.1820">
    <property type="entry name" value="alpha/beta hydrolase"/>
    <property type="match status" value="1"/>
</dbReference>
<accession>A0A0A7KJN1</accession>
<keyword evidence="1" id="KW-0732">Signal</keyword>
<feature type="domain" description="AB hydrolase-1" evidence="2">
    <location>
        <begin position="98"/>
        <end position="309"/>
    </location>
</feature>
<dbReference type="EMBL" id="CP010028">
    <property type="protein sequence ID" value="AIZ45429.1"/>
    <property type="molecule type" value="Genomic_DNA"/>
</dbReference>
<dbReference type="Pfam" id="PF12697">
    <property type="entry name" value="Abhydrolase_6"/>
    <property type="match status" value="1"/>
</dbReference>
<feature type="chain" id="PRO_5002030192" evidence="1">
    <location>
        <begin position="31"/>
        <end position="332"/>
    </location>
</feature>
<reference evidence="4" key="1">
    <citation type="submission" date="2014-11" db="EMBL/GenBank/DDBJ databases">
        <title>Hymenobacter sp. DG25B genome submission.</title>
        <authorList>
            <person name="Jung H.-Y."/>
            <person name="Kim M.K."/>
            <person name="Srinivasan S."/>
            <person name="Lim S."/>
        </authorList>
    </citation>
    <scope>NUCLEOTIDE SEQUENCE [LARGE SCALE GENOMIC DNA]</scope>
    <source>
        <strain evidence="4">DY59</strain>
    </source>
</reference>
<dbReference type="RefSeq" id="WP_039684397.1">
    <property type="nucleotide sequence ID" value="NZ_CP010028.1"/>
</dbReference>
<dbReference type="PANTHER" id="PTHR46438">
    <property type="entry name" value="ALPHA/BETA-HYDROLASES SUPERFAMILY PROTEIN"/>
    <property type="match status" value="1"/>
</dbReference>
<dbReference type="InterPro" id="IPR029058">
    <property type="entry name" value="AB_hydrolase_fold"/>
</dbReference>
<proteinExistence type="predicted"/>
<dbReference type="PROSITE" id="PS51257">
    <property type="entry name" value="PROKAR_LIPOPROTEIN"/>
    <property type="match status" value="1"/>
</dbReference>
<dbReference type="HOGENOM" id="CLU_020336_13_4_0"/>
<name>A0A0A7KJN1_9DEIO</name>
<dbReference type="InterPro" id="IPR000073">
    <property type="entry name" value="AB_hydrolase_1"/>
</dbReference>
<evidence type="ECO:0000259" key="2">
    <source>
        <dbReference type="Pfam" id="PF12697"/>
    </source>
</evidence>
<organism evidence="3 4">
    <name type="scientific">Deinococcus radiopugnans</name>
    <dbReference type="NCBI Taxonomy" id="57497"/>
    <lineage>
        <taxon>Bacteria</taxon>
        <taxon>Thermotogati</taxon>
        <taxon>Deinococcota</taxon>
        <taxon>Deinococci</taxon>
        <taxon>Deinococcales</taxon>
        <taxon>Deinococcaceae</taxon>
        <taxon>Deinococcus</taxon>
    </lineage>
</organism>
<dbReference type="GO" id="GO:0016787">
    <property type="term" value="F:hydrolase activity"/>
    <property type="evidence" value="ECO:0007669"/>
    <property type="project" value="UniProtKB-KW"/>
</dbReference>
<sequence length="332" mass="35473">MKLSRKTVALIVLGGALAVGLAACAPSATTAPVPAAKATTDLRPAVGGERKFFDLPGFGQVAYYVDTRGGDGQGGGRPLVLTPSVNAAASAYEMKPVWDAYVGTRPVYALEWPGFGSSARPDTQYTKELMTRSLTALVERIGQDVDVVGLSLGSEFTARAALSEPRIRSLALISPSGLGAPRGGTQEANAEDGGQKLYDRLNAVSTPLYAALRLRPSIEYFLSRSFRGPVDGGLVDYALETTRQPGAKYAPVYFISGQLFTNDAYGDLYSKLTIPVIVLYDQDGFVSFDRLQQFTQQEGVKAVRIEGTDGLPQFEKMPEVKGALDAFWAGLK</sequence>
<keyword evidence="3" id="KW-0378">Hydrolase</keyword>
<dbReference type="KEGG" id="dsw:QR90_10520"/>
<feature type="signal peptide" evidence="1">
    <location>
        <begin position="1"/>
        <end position="30"/>
    </location>
</feature>
<protein>
    <submittedName>
        <fullName evidence="3">Alpha/beta hydrolase</fullName>
    </submittedName>
</protein>
<dbReference type="SUPFAM" id="SSF53474">
    <property type="entry name" value="alpha/beta-Hydrolases"/>
    <property type="match status" value="1"/>
</dbReference>